<organism evidence="1 2">
    <name type="scientific">Beta vulgaris subsp. vulgaris</name>
    <name type="common">Beet</name>
    <dbReference type="NCBI Taxonomy" id="3555"/>
    <lineage>
        <taxon>Eukaryota</taxon>
        <taxon>Viridiplantae</taxon>
        <taxon>Streptophyta</taxon>
        <taxon>Embryophyta</taxon>
        <taxon>Tracheophyta</taxon>
        <taxon>Spermatophyta</taxon>
        <taxon>Magnoliopsida</taxon>
        <taxon>eudicotyledons</taxon>
        <taxon>Gunneridae</taxon>
        <taxon>Pentapetalae</taxon>
        <taxon>Caryophyllales</taxon>
        <taxon>Chenopodiaceae</taxon>
        <taxon>Betoideae</taxon>
        <taxon>Beta</taxon>
    </lineage>
</organism>
<protein>
    <submittedName>
        <fullName evidence="1">Uncharacterized protein</fullName>
    </submittedName>
</protein>
<evidence type="ECO:0000313" key="1">
    <source>
        <dbReference type="EMBL" id="KMS65148.1"/>
    </source>
</evidence>
<evidence type="ECO:0000313" key="2">
    <source>
        <dbReference type="Proteomes" id="UP000035740"/>
    </source>
</evidence>
<reference evidence="1 2" key="1">
    <citation type="journal article" date="2014" name="Nature">
        <title>The genome of the recently domesticated crop plant sugar beet (Beta vulgaris).</title>
        <authorList>
            <person name="Dohm J.C."/>
            <person name="Minoche A.E."/>
            <person name="Holtgrawe D."/>
            <person name="Capella-Gutierrez S."/>
            <person name="Zakrzewski F."/>
            <person name="Tafer H."/>
            <person name="Rupp O."/>
            <person name="Sorensen T.R."/>
            <person name="Stracke R."/>
            <person name="Reinhardt R."/>
            <person name="Goesmann A."/>
            <person name="Kraft T."/>
            <person name="Schulz B."/>
            <person name="Stadler P.F."/>
            <person name="Schmidt T."/>
            <person name="Gabaldon T."/>
            <person name="Lehrach H."/>
            <person name="Weisshaar B."/>
            <person name="Himmelbauer H."/>
        </authorList>
    </citation>
    <scope>NUCLEOTIDE SEQUENCE [LARGE SCALE GENOMIC DNA]</scope>
    <source>
        <tissue evidence="1">Taproot</tissue>
    </source>
</reference>
<name>A0A0J7YPR0_BETVV</name>
<dbReference type="EMBL" id="KQ113868">
    <property type="protein sequence ID" value="KMS65148.1"/>
    <property type="molecule type" value="Genomic_DNA"/>
</dbReference>
<keyword evidence="2" id="KW-1185">Reference proteome</keyword>
<dbReference type="Gramene" id="KMS65148">
    <property type="protein sequence ID" value="KMS65148"/>
    <property type="gene ID" value="BVRB_038940"/>
</dbReference>
<dbReference type="AlphaFoldDB" id="A0A0J7YPR0"/>
<sequence>MLKSQFLPLVGPACRATATTVRVTILTTGDLGRIVVRFRVHIQMNPWNSLHSLIDEIGRERLGLLLGGVCSRYCDGTEHDSTEHLHDFGLCNNTINGE</sequence>
<gene>
    <name evidence="1" type="ORF">BVRB_038940</name>
</gene>
<accession>A0A0J7YPR0</accession>
<proteinExistence type="predicted"/>
<dbReference type="Proteomes" id="UP000035740">
    <property type="component" value="Unassembled WGS sequence"/>
</dbReference>